<evidence type="ECO:0000256" key="1">
    <source>
        <dbReference type="SAM" id="Coils"/>
    </source>
</evidence>
<dbReference type="Gene3D" id="3.40.50.1460">
    <property type="match status" value="1"/>
</dbReference>
<dbReference type="InterPro" id="IPR011600">
    <property type="entry name" value="Pept_C14_caspase"/>
</dbReference>
<dbReference type="Proteomes" id="UP000447545">
    <property type="component" value="Unassembled WGS sequence"/>
</dbReference>
<accession>A0A7K1GGM2</accession>
<dbReference type="GO" id="GO:0006508">
    <property type="term" value="P:proteolysis"/>
    <property type="evidence" value="ECO:0007669"/>
    <property type="project" value="InterPro"/>
</dbReference>
<dbReference type="AlphaFoldDB" id="A0A7K1GGM2"/>
<proteinExistence type="predicted"/>
<feature type="domain" description="Peptidase C14 caspase" evidence="3">
    <location>
        <begin position="462"/>
        <end position="674"/>
    </location>
</feature>
<dbReference type="Pfam" id="PF00656">
    <property type="entry name" value="Peptidase_C14"/>
    <property type="match status" value="1"/>
</dbReference>
<sequence length="694" mass="80056">MKRAFILIFFSIIMSVQAQEMPAPSYNSMGLKVHFDDTFNNPDLRTNISSFIKQKQIGWIEKDKSKSHISLSYNDENYTITQLPDNRITYKIDNSKPSKTIDLLEDKIYQYAYGFQIKNLNLKNEAYKFSFRLLPVVYNTNEELETISVDNHPKTNGILNFNTIDSAAILEVTNLSDNPIYFSVIEINSRGELSGFIPNVNCALIGSERKIPPHKTVIFSSCYFQFAPPFETLTLKGFASPIPLNLNPMIGIETLKSRGSDDNASLEYIKDFYTEMFTYEFEYNIVDEKGELPYNTTIDKYELSYSPELQSALLDLSTIKEYFGIFSLQYNNKLIEISEIHKSLGNIEEAKEYDLIFESAQRGKSLANLNSARYLFDWYNDENIEGEELPEHFDKMSDSLKILFLLEEYKKKNNHIAVLNRQIEALNEQLNGLNTFRYDNQLTRGTKPKERKKDIVSEFTYRALIIAEENYTDDNISDLKFPIDDATELNDVLINNYAFEASNITFLKDATRRDIFDALDILFKKSSEKDHLLIFYAGHGVYDEDFKRGYWLPSDAVLDSKSSWMSNLDIKDYISNIKTKHTLLISDACFSGSIFEFNRDVNTETSTRAVEKLLKKNARNAMTSGLDKPVPDESVFIKYLLKTLKENQSVHLKASDLFKTIQEVVLNNTENIPQYGVIRNTNHEGGEFIFLKRE</sequence>
<feature type="coiled-coil region" evidence="1">
    <location>
        <begin position="409"/>
        <end position="436"/>
    </location>
</feature>
<dbReference type="GO" id="GO:0005737">
    <property type="term" value="C:cytoplasm"/>
    <property type="evidence" value="ECO:0007669"/>
    <property type="project" value="TreeGrafter"/>
</dbReference>
<name>A0A7K1GGM2_9FLAO</name>
<dbReference type="EMBL" id="WJYA01000010">
    <property type="protein sequence ID" value="MTE28251.1"/>
    <property type="molecule type" value="Genomic_DNA"/>
</dbReference>
<dbReference type="PANTHER" id="PTHR48104">
    <property type="entry name" value="METACASPASE-4"/>
    <property type="match status" value="1"/>
</dbReference>
<dbReference type="InterPro" id="IPR029030">
    <property type="entry name" value="Caspase-like_dom_sf"/>
</dbReference>
<gene>
    <name evidence="4" type="ORF">F1003_15035</name>
</gene>
<evidence type="ECO:0000259" key="3">
    <source>
        <dbReference type="Pfam" id="PF00656"/>
    </source>
</evidence>
<protein>
    <recommendedName>
        <fullName evidence="3">Peptidase C14 caspase domain-containing protein</fullName>
    </recommendedName>
</protein>
<feature type="chain" id="PRO_5029724653" description="Peptidase C14 caspase domain-containing protein" evidence="2">
    <location>
        <begin position="19"/>
        <end position="694"/>
    </location>
</feature>
<organism evidence="4 5">
    <name type="scientific">Winogradskyella ouciana</name>
    <dbReference type="NCBI Taxonomy" id="2608631"/>
    <lineage>
        <taxon>Bacteria</taxon>
        <taxon>Pseudomonadati</taxon>
        <taxon>Bacteroidota</taxon>
        <taxon>Flavobacteriia</taxon>
        <taxon>Flavobacteriales</taxon>
        <taxon>Flavobacteriaceae</taxon>
        <taxon>Winogradskyella</taxon>
    </lineage>
</organism>
<dbReference type="PANTHER" id="PTHR48104:SF30">
    <property type="entry name" value="METACASPASE-1"/>
    <property type="match status" value="1"/>
</dbReference>
<comment type="caution">
    <text evidence="4">The sequence shown here is derived from an EMBL/GenBank/DDBJ whole genome shotgun (WGS) entry which is preliminary data.</text>
</comment>
<dbReference type="GO" id="GO:0004197">
    <property type="term" value="F:cysteine-type endopeptidase activity"/>
    <property type="evidence" value="ECO:0007669"/>
    <property type="project" value="InterPro"/>
</dbReference>
<evidence type="ECO:0000256" key="2">
    <source>
        <dbReference type="SAM" id="SignalP"/>
    </source>
</evidence>
<evidence type="ECO:0000313" key="5">
    <source>
        <dbReference type="Proteomes" id="UP000447545"/>
    </source>
</evidence>
<evidence type="ECO:0000313" key="4">
    <source>
        <dbReference type="EMBL" id="MTE28251.1"/>
    </source>
</evidence>
<reference evidence="4 5" key="1">
    <citation type="submission" date="2019-11" db="EMBL/GenBank/DDBJ databases">
        <title>Winogradskyella ouciana sp. nov., isolated from the hadal seawater of the Mariana Trench.</title>
        <authorList>
            <person name="Liu R."/>
        </authorList>
    </citation>
    <scope>NUCLEOTIDE SEQUENCE [LARGE SCALE GENOMIC DNA]</scope>
    <source>
        <strain evidence="4 5">ZXX205</strain>
    </source>
</reference>
<dbReference type="InterPro" id="IPR050452">
    <property type="entry name" value="Metacaspase"/>
</dbReference>
<keyword evidence="2" id="KW-0732">Signal</keyword>
<dbReference type="RefSeq" id="WP_155090263.1">
    <property type="nucleotide sequence ID" value="NZ_WJYA01000010.1"/>
</dbReference>
<keyword evidence="5" id="KW-1185">Reference proteome</keyword>
<keyword evidence="1" id="KW-0175">Coiled coil</keyword>
<dbReference type="SUPFAM" id="SSF52129">
    <property type="entry name" value="Caspase-like"/>
    <property type="match status" value="1"/>
</dbReference>
<feature type="signal peptide" evidence="2">
    <location>
        <begin position="1"/>
        <end position="18"/>
    </location>
</feature>